<dbReference type="InParanoid" id="D8QRV8"/>
<evidence type="ECO:0000259" key="4">
    <source>
        <dbReference type="Pfam" id="PF12733"/>
    </source>
</evidence>
<dbReference type="Proteomes" id="UP000001514">
    <property type="component" value="Unassembled WGS sequence"/>
</dbReference>
<feature type="signal peptide" evidence="3">
    <location>
        <begin position="1"/>
        <end position="19"/>
    </location>
</feature>
<dbReference type="Gramene" id="EFJ37326">
    <property type="protein sequence ID" value="EFJ37326"/>
    <property type="gene ID" value="SELMODRAFT_403585"/>
</dbReference>
<reference evidence="5 6" key="1">
    <citation type="journal article" date="2011" name="Science">
        <title>The Selaginella genome identifies genetic changes associated with the evolution of vascular plants.</title>
        <authorList>
            <person name="Banks J.A."/>
            <person name="Nishiyama T."/>
            <person name="Hasebe M."/>
            <person name="Bowman J.L."/>
            <person name="Gribskov M."/>
            <person name="dePamphilis C."/>
            <person name="Albert V.A."/>
            <person name="Aono N."/>
            <person name="Aoyama T."/>
            <person name="Ambrose B.A."/>
            <person name="Ashton N.W."/>
            <person name="Axtell M.J."/>
            <person name="Barker E."/>
            <person name="Barker M.S."/>
            <person name="Bennetzen J.L."/>
            <person name="Bonawitz N.D."/>
            <person name="Chapple C."/>
            <person name="Cheng C."/>
            <person name="Correa L.G."/>
            <person name="Dacre M."/>
            <person name="DeBarry J."/>
            <person name="Dreyer I."/>
            <person name="Elias M."/>
            <person name="Engstrom E.M."/>
            <person name="Estelle M."/>
            <person name="Feng L."/>
            <person name="Finet C."/>
            <person name="Floyd S.K."/>
            <person name="Frommer W.B."/>
            <person name="Fujita T."/>
            <person name="Gramzow L."/>
            <person name="Gutensohn M."/>
            <person name="Harholt J."/>
            <person name="Hattori M."/>
            <person name="Heyl A."/>
            <person name="Hirai T."/>
            <person name="Hiwatashi Y."/>
            <person name="Ishikawa M."/>
            <person name="Iwata M."/>
            <person name="Karol K.G."/>
            <person name="Koehler B."/>
            <person name="Kolukisaoglu U."/>
            <person name="Kubo M."/>
            <person name="Kurata T."/>
            <person name="Lalonde S."/>
            <person name="Li K."/>
            <person name="Li Y."/>
            <person name="Litt A."/>
            <person name="Lyons E."/>
            <person name="Manning G."/>
            <person name="Maruyama T."/>
            <person name="Michael T.P."/>
            <person name="Mikami K."/>
            <person name="Miyazaki S."/>
            <person name="Morinaga S."/>
            <person name="Murata T."/>
            <person name="Mueller-Roeber B."/>
            <person name="Nelson D.R."/>
            <person name="Obara M."/>
            <person name="Oguri Y."/>
            <person name="Olmstead R.G."/>
            <person name="Onodera N."/>
            <person name="Petersen B.L."/>
            <person name="Pils B."/>
            <person name="Prigge M."/>
            <person name="Rensing S.A."/>
            <person name="Riano-Pachon D.M."/>
            <person name="Roberts A.W."/>
            <person name="Sato Y."/>
            <person name="Scheller H.V."/>
            <person name="Schulz B."/>
            <person name="Schulz C."/>
            <person name="Shakirov E.V."/>
            <person name="Shibagaki N."/>
            <person name="Shinohara N."/>
            <person name="Shippen D.E."/>
            <person name="Soerensen I."/>
            <person name="Sotooka R."/>
            <person name="Sugimoto N."/>
            <person name="Sugita M."/>
            <person name="Sumikawa N."/>
            <person name="Tanurdzic M."/>
            <person name="Theissen G."/>
            <person name="Ulvskov P."/>
            <person name="Wakazuki S."/>
            <person name="Weng J.K."/>
            <person name="Willats W.W."/>
            <person name="Wipf D."/>
            <person name="Wolf P.G."/>
            <person name="Yang L."/>
            <person name="Zimmer A.D."/>
            <person name="Zhu Q."/>
            <person name="Mitros T."/>
            <person name="Hellsten U."/>
            <person name="Loque D."/>
            <person name="Otillar R."/>
            <person name="Salamov A."/>
            <person name="Schmutz J."/>
            <person name="Shapiro H."/>
            <person name="Lindquist E."/>
            <person name="Lucas S."/>
            <person name="Rokhsar D."/>
            <person name="Grigoriev I.V."/>
        </authorList>
    </citation>
    <scope>NUCLEOTIDE SEQUENCE [LARGE SCALE GENOMIC DNA]</scope>
</reference>
<keyword evidence="2" id="KW-0812">Transmembrane</keyword>
<proteinExistence type="predicted"/>
<dbReference type="Pfam" id="PF12733">
    <property type="entry name" value="Cadherin-like"/>
    <property type="match status" value="1"/>
</dbReference>
<keyword evidence="3" id="KW-0732">Signal</keyword>
<keyword evidence="2" id="KW-0472">Membrane</keyword>
<evidence type="ECO:0000256" key="3">
    <source>
        <dbReference type="SAM" id="SignalP"/>
    </source>
</evidence>
<sequence length="292" mass="31294">MRSSSVMLLLLGFLVLVSTQELGKNELEEAIVLYSGSSDDPVERLSFSSFASFPTLPPFPPSPPPPPPPPIAPDDHHHSRPAPAPAPAPSDGDDDDDDQGSSGTPPPPPPPPPPPSPPPPPHHLPKALLAGLNVTNGGKLSPDFSPRTYNYSSSVSSGVRKIRIVATVSQEEERDEYTVTVNSIPLKSGVPSPQLQVGKAGEDTLFEIAVTALEHEPSTYYLLVHRGKSKWDRFGAKFLLALAIVLVVAVVLFLCYGCYVCIQSGRMPSIWPFRSRDADEYSLLPGPSSGRP</sequence>
<dbReference type="KEGG" id="smo:SELMODRAFT_403585"/>
<dbReference type="InterPro" id="IPR025883">
    <property type="entry name" value="Cadherin-like_domain"/>
</dbReference>
<organism evidence="6">
    <name type="scientific">Selaginella moellendorffii</name>
    <name type="common">Spikemoss</name>
    <dbReference type="NCBI Taxonomy" id="88036"/>
    <lineage>
        <taxon>Eukaryota</taxon>
        <taxon>Viridiplantae</taxon>
        <taxon>Streptophyta</taxon>
        <taxon>Embryophyta</taxon>
        <taxon>Tracheophyta</taxon>
        <taxon>Lycopodiopsida</taxon>
        <taxon>Selaginellales</taxon>
        <taxon>Selaginellaceae</taxon>
        <taxon>Selaginella</taxon>
    </lineage>
</organism>
<accession>D8QRV8</accession>
<feature type="transmembrane region" description="Helical" evidence="2">
    <location>
        <begin position="238"/>
        <end position="262"/>
    </location>
</feature>
<name>D8QRV8_SELML</name>
<feature type="compositionally biased region" description="Pro residues" evidence="1">
    <location>
        <begin position="104"/>
        <end position="122"/>
    </location>
</feature>
<keyword evidence="2" id="KW-1133">Transmembrane helix</keyword>
<protein>
    <recommendedName>
        <fullName evidence="4">Cadherin-like beta-sandwich-like domain-containing protein</fullName>
    </recommendedName>
</protein>
<dbReference type="OrthoDB" id="1939639at2759"/>
<evidence type="ECO:0000256" key="2">
    <source>
        <dbReference type="SAM" id="Phobius"/>
    </source>
</evidence>
<evidence type="ECO:0000313" key="5">
    <source>
        <dbReference type="EMBL" id="EFJ37326.1"/>
    </source>
</evidence>
<evidence type="ECO:0000313" key="6">
    <source>
        <dbReference type="Proteomes" id="UP000001514"/>
    </source>
</evidence>
<evidence type="ECO:0000256" key="1">
    <source>
        <dbReference type="SAM" id="MobiDB-lite"/>
    </source>
</evidence>
<dbReference type="AlphaFoldDB" id="D8QRV8"/>
<keyword evidence="6" id="KW-1185">Reference proteome</keyword>
<dbReference type="OMA" id="WADGISD"/>
<dbReference type="EMBL" id="GL377566">
    <property type="protein sequence ID" value="EFJ37326.1"/>
    <property type="molecule type" value="Genomic_DNA"/>
</dbReference>
<feature type="chain" id="PRO_5003121178" description="Cadherin-like beta-sandwich-like domain-containing protein" evidence="3">
    <location>
        <begin position="20"/>
        <end position="292"/>
    </location>
</feature>
<gene>
    <name evidence="5" type="ORF">SELMODRAFT_403585</name>
</gene>
<feature type="compositionally biased region" description="Pro residues" evidence="1">
    <location>
        <begin position="55"/>
        <end position="72"/>
    </location>
</feature>
<feature type="region of interest" description="Disordered" evidence="1">
    <location>
        <begin position="38"/>
        <end position="127"/>
    </location>
</feature>
<feature type="domain" description="Cadherin-like beta-sandwich-like" evidence="4">
    <location>
        <begin position="140"/>
        <end position="226"/>
    </location>
</feature>
<dbReference type="HOGENOM" id="CLU_954426_0_0_1"/>